<dbReference type="PROSITE" id="PS51352">
    <property type="entry name" value="THIOREDOXIN_2"/>
    <property type="match status" value="1"/>
</dbReference>
<protein>
    <submittedName>
        <fullName evidence="2">TlpA disulfide reductase family protein</fullName>
    </submittedName>
</protein>
<dbReference type="EMBL" id="JAUHJS010000009">
    <property type="protein sequence ID" value="MDN4166966.1"/>
    <property type="molecule type" value="Genomic_DNA"/>
</dbReference>
<dbReference type="InterPro" id="IPR050553">
    <property type="entry name" value="Thioredoxin_ResA/DsbE_sf"/>
</dbReference>
<dbReference type="PANTHER" id="PTHR42852">
    <property type="entry name" value="THIOL:DISULFIDE INTERCHANGE PROTEIN DSBE"/>
    <property type="match status" value="1"/>
</dbReference>
<dbReference type="Proteomes" id="UP001168552">
    <property type="component" value="Unassembled WGS sequence"/>
</dbReference>
<evidence type="ECO:0000313" key="3">
    <source>
        <dbReference type="Proteomes" id="UP001168552"/>
    </source>
</evidence>
<organism evidence="2 3">
    <name type="scientific">Shiella aurantiaca</name>
    <dbReference type="NCBI Taxonomy" id="3058365"/>
    <lineage>
        <taxon>Bacteria</taxon>
        <taxon>Pseudomonadati</taxon>
        <taxon>Bacteroidota</taxon>
        <taxon>Cytophagia</taxon>
        <taxon>Cytophagales</taxon>
        <taxon>Shiellaceae</taxon>
        <taxon>Shiella</taxon>
    </lineage>
</organism>
<dbReference type="PANTHER" id="PTHR42852:SF13">
    <property type="entry name" value="PROTEIN DIPZ"/>
    <property type="match status" value="1"/>
</dbReference>
<comment type="caution">
    <text evidence="2">The sequence shown here is derived from an EMBL/GenBank/DDBJ whole genome shotgun (WGS) entry which is preliminary data.</text>
</comment>
<reference evidence="2" key="1">
    <citation type="submission" date="2023-06" db="EMBL/GenBank/DDBJ databases">
        <title>Cytophagales bacterium Strain LB-30, isolated from soil.</title>
        <authorList>
            <person name="Liu B."/>
        </authorList>
    </citation>
    <scope>NUCLEOTIDE SEQUENCE</scope>
    <source>
        <strain evidence="2">LB-30</strain>
    </source>
</reference>
<name>A0ABT8F917_9BACT</name>
<feature type="domain" description="Thioredoxin" evidence="1">
    <location>
        <begin position="219"/>
        <end position="375"/>
    </location>
</feature>
<proteinExistence type="predicted"/>
<dbReference type="InterPro" id="IPR013766">
    <property type="entry name" value="Thioredoxin_domain"/>
</dbReference>
<dbReference type="RefSeq" id="WP_320005503.1">
    <property type="nucleotide sequence ID" value="NZ_JAUHJS010000009.1"/>
</dbReference>
<sequence>MKPITEGPWRASLQTQGKEIPFIFEARYQGDTLKIDLINGEERIAISDIQQSNDTLFIPMHIFDADIIAKITDQGTLEGFWVKNYVENYRVPFTAKAGAAPRFSASGESNSLVTGKWEVTFTSDGKTSKAIGIFDQNGQQLSGTFLTATGDYRYLDGVVNGNSFAMSAFDGEHAYLFEGTMQGDSIQGEFWSGLAGYKTWQAVRNESAELPDAHSLTFLKEGYDKLAFDFPGITRERISLNDEKYQGKVVLVQIFGTWCPNCMDETAFLSDWYRKNQSRGVEIIGLAYEKKDDLAYAKTRVEKVIKRFDVGYDFAFAGISDNAKAAETLPMLNHVMSFPTLIVIDKTGKVRRIHTGFSGPGTGSYYQNFVEDFARYTNMLLEE</sequence>
<dbReference type="InterPro" id="IPR036249">
    <property type="entry name" value="Thioredoxin-like_sf"/>
</dbReference>
<dbReference type="CDD" id="cd02966">
    <property type="entry name" value="TlpA_like_family"/>
    <property type="match status" value="1"/>
</dbReference>
<dbReference type="InterPro" id="IPR000866">
    <property type="entry name" value="AhpC/TSA"/>
</dbReference>
<keyword evidence="3" id="KW-1185">Reference proteome</keyword>
<evidence type="ECO:0000313" key="2">
    <source>
        <dbReference type="EMBL" id="MDN4166966.1"/>
    </source>
</evidence>
<accession>A0ABT8F917</accession>
<dbReference type="Pfam" id="PF00578">
    <property type="entry name" value="AhpC-TSA"/>
    <property type="match status" value="1"/>
</dbReference>
<dbReference type="SUPFAM" id="SSF52833">
    <property type="entry name" value="Thioredoxin-like"/>
    <property type="match status" value="1"/>
</dbReference>
<gene>
    <name evidence="2" type="ORF">QWY31_15755</name>
</gene>
<evidence type="ECO:0000259" key="1">
    <source>
        <dbReference type="PROSITE" id="PS51352"/>
    </source>
</evidence>
<dbReference type="Gene3D" id="3.40.30.10">
    <property type="entry name" value="Glutaredoxin"/>
    <property type="match status" value="1"/>
</dbReference>